<reference evidence="2" key="1">
    <citation type="submission" date="2022-02" db="EMBL/GenBank/DDBJ databases">
        <authorList>
            <person name="Giguere J D."/>
        </authorList>
    </citation>
    <scope>NUCLEOTIDE SEQUENCE</scope>
    <source>
        <strain evidence="2">CCAP 1055/1</strain>
    </source>
</reference>
<dbReference type="InterPro" id="IPR002822">
    <property type="entry name" value="Ni_insertion"/>
</dbReference>
<dbReference type="Gene3D" id="3.30.70.1380">
    <property type="entry name" value="Transcriptional regulatory protein pf0864 domain like"/>
    <property type="match status" value="1"/>
</dbReference>
<accession>A0A8J9WYX0</accession>
<keyword evidence="1" id="KW-0533">Nickel</keyword>
<evidence type="ECO:0000256" key="1">
    <source>
        <dbReference type="ARBA" id="ARBA00022596"/>
    </source>
</evidence>
<gene>
    <name evidence="2" type="ORF">PTTT1_LOCUS3592</name>
</gene>
<dbReference type="PANTHER" id="PTHR36566:SF1">
    <property type="entry name" value="PYRIDINIUM-3,5-BISTHIOCARBOXYLIC ACID MONONUCLEOTIDE NICKEL INSERTION PROTEIN"/>
    <property type="match status" value="1"/>
</dbReference>
<protein>
    <submittedName>
        <fullName evidence="2">Uncharacterized protein</fullName>
    </submittedName>
</protein>
<dbReference type="Proteomes" id="UP000836788">
    <property type="component" value="Chromosome 1"/>
</dbReference>
<evidence type="ECO:0000313" key="2">
    <source>
        <dbReference type="EMBL" id="CAG9277365.1"/>
    </source>
</evidence>
<dbReference type="EMBL" id="OU594942">
    <property type="protein sequence ID" value="CAG9277365.1"/>
    <property type="molecule type" value="Genomic_DNA"/>
</dbReference>
<organism evidence="2">
    <name type="scientific">Phaeodactylum tricornutum</name>
    <name type="common">Diatom</name>
    <dbReference type="NCBI Taxonomy" id="2850"/>
    <lineage>
        <taxon>Eukaryota</taxon>
        <taxon>Sar</taxon>
        <taxon>Stramenopiles</taxon>
        <taxon>Ochrophyta</taxon>
        <taxon>Bacillariophyta</taxon>
        <taxon>Bacillariophyceae</taxon>
        <taxon>Bacillariophycidae</taxon>
        <taxon>Naviculales</taxon>
        <taxon>Phaeodactylaceae</taxon>
        <taxon>Phaeodactylum</taxon>
    </lineage>
</organism>
<proteinExistence type="predicted"/>
<sequence>MSPSYPALHLHIDCGHGATGSGVFEAVLGATTEVFKASEFGWVSTLEGFLPQIFPCLKSCGFELEFTRERYRVATQIHTDEDLSVSMAELIDMLRRSKNNPSIISDRVLDIVIHVLQELATAPQDSNNTPTSARKNLTNSVQKYFAPPTEVFASLKSLVSAIQTLAVIWCIFELWGLGDSIIIRSFTCSPIPWTASTKVDWEEIFHKRQLQPELILGMPIVEDFGAFGNNDRLGIILLRTLSRQLASYTTIVGKFPPMLLRATATSAGGTGTDINQPTSASVGELLADLNEDTVHSRTRNEPTLWKADRDMVVLETNIDDLTPERLAFCTEQLLGQGAADAWTTPIVMKKGRAAQTLHCLCRESEQDILLRCIFRNSTTLGVRIQRLNRVALRREIVIVQTEWRGTASSGLVDVKVGLLEDEIVSVKAEFDQCKSIALEAGVSIETVSLQAVQLARNKVNM</sequence>
<dbReference type="AlphaFoldDB" id="A0A8J9WYX0"/>
<dbReference type="Pfam" id="PF01969">
    <property type="entry name" value="Ni_insertion"/>
    <property type="match status" value="1"/>
</dbReference>
<dbReference type="Gene3D" id="3.10.20.300">
    <property type="entry name" value="mk0293 like domain"/>
    <property type="match status" value="1"/>
</dbReference>
<name>A0A8J9WYX0_PHATR</name>
<dbReference type="PANTHER" id="PTHR36566">
    <property type="entry name" value="NICKEL INSERTION PROTEIN-RELATED"/>
    <property type="match status" value="1"/>
</dbReference>